<proteinExistence type="predicted"/>
<reference evidence="1" key="2">
    <citation type="journal article" date="2015" name="Data Brief">
        <title>Shoot transcriptome of the giant reed, Arundo donax.</title>
        <authorList>
            <person name="Barrero R.A."/>
            <person name="Guerrero F.D."/>
            <person name="Moolhuijzen P."/>
            <person name="Goolsby J.A."/>
            <person name="Tidwell J."/>
            <person name="Bellgard S.E."/>
            <person name="Bellgard M.I."/>
        </authorList>
    </citation>
    <scope>NUCLEOTIDE SEQUENCE</scope>
    <source>
        <tissue evidence="1">Shoot tissue taken approximately 20 cm above the soil surface</tissue>
    </source>
</reference>
<accession>A0A0A8YJ43</accession>
<protein>
    <submittedName>
        <fullName evidence="1">Uncharacterized protein</fullName>
    </submittedName>
</protein>
<organism evidence="1">
    <name type="scientific">Arundo donax</name>
    <name type="common">Giant reed</name>
    <name type="synonym">Donax arundinaceus</name>
    <dbReference type="NCBI Taxonomy" id="35708"/>
    <lineage>
        <taxon>Eukaryota</taxon>
        <taxon>Viridiplantae</taxon>
        <taxon>Streptophyta</taxon>
        <taxon>Embryophyta</taxon>
        <taxon>Tracheophyta</taxon>
        <taxon>Spermatophyta</taxon>
        <taxon>Magnoliopsida</taxon>
        <taxon>Liliopsida</taxon>
        <taxon>Poales</taxon>
        <taxon>Poaceae</taxon>
        <taxon>PACMAD clade</taxon>
        <taxon>Arundinoideae</taxon>
        <taxon>Arundineae</taxon>
        <taxon>Arundo</taxon>
    </lineage>
</organism>
<sequence length="30" mass="3750">MYNMDCVFIRVFSRSLWSPRRECYLTIFLC</sequence>
<dbReference type="AlphaFoldDB" id="A0A0A8YJ43"/>
<name>A0A0A8YJ43_ARUDO</name>
<reference evidence="1" key="1">
    <citation type="submission" date="2014-09" db="EMBL/GenBank/DDBJ databases">
        <authorList>
            <person name="Magalhaes I.L.F."/>
            <person name="Oliveira U."/>
            <person name="Santos F.R."/>
            <person name="Vidigal T.H.D.A."/>
            <person name="Brescovit A.D."/>
            <person name="Santos A.J."/>
        </authorList>
    </citation>
    <scope>NUCLEOTIDE SEQUENCE</scope>
    <source>
        <tissue evidence="1">Shoot tissue taken approximately 20 cm above the soil surface</tissue>
    </source>
</reference>
<evidence type="ECO:0000313" key="1">
    <source>
        <dbReference type="EMBL" id="JAD26036.1"/>
    </source>
</evidence>
<dbReference type="EMBL" id="GBRH01271859">
    <property type="protein sequence ID" value="JAD26036.1"/>
    <property type="molecule type" value="Transcribed_RNA"/>
</dbReference>